<feature type="domain" description="RES" evidence="1">
    <location>
        <begin position="80"/>
        <end position="204"/>
    </location>
</feature>
<dbReference type="EMBL" id="CP170721">
    <property type="protein sequence ID" value="XIA18151.1"/>
    <property type="molecule type" value="Genomic_DNA"/>
</dbReference>
<gene>
    <name evidence="2" type="ORF">ACFYG5_16535</name>
</gene>
<evidence type="ECO:0000259" key="1">
    <source>
        <dbReference type="SMART" id="SM00953"/>
    </source>
</evidence>
<evidence type="ECO:0000313" key="2">
    <source>
        <dbReference type="EMBL" id="XIA18151.1"/>
    </source>
</evidence>
<dbReference type="AlphaFoldDB" id="A0AB74UNC9"/>
<name>A0AB74UNC9_9GAMM</name>
<sequence>MPPSLPPVKRIRWSHAFRIVPSRFPPVGVYDRIAAPADIDALFAVEALTNPRLREEADALKLVPKEHRISGPGSTPVMAAFTHLNPEGSRFSDGTWGVFYAAHSVATAVEETVYHRERFLAATAEPPCSIQMRCYRTSVDSRLHDIRGGWKAEHDPDAYAASVKLARTLRDDGSNGIVYDSARHPGGECLAAFQPDVVAPCVQSQHLVYRWDGSRIAQVLEVSELSRPQAVGTARSNPADGSAP</sequence>
<reference evidence="2" key="1">
    <citation type="submission" date="2024-10" db="EMBL/GenBank/DDBJ databases">
        <authorList>
            <person name="Lesea H.P."/>
            <person name="Kuehl J.V."/>
            <person name="Chandonia J.-M."/>
        </authorList>
    </citation>
    <scope>NUCLEOTIDE SEQUENCE</scope>
    <source>
        <strain evidence="2">FW102-FHT14D07</strain>
    </source>
</reference>
<dbReference type="RefSeq" id="WP_395120736.1">
    <property type="nucleotide sequence ID" value="NZ_CP170721.1"/>
</dbReference>
<dbReference type="Pfam" id="PF08808">
    <property type="entry name" value="RES"/>
    <property type="match status" value="1"/>
</dbReference>
<dbReference type="SMART" id="SM00953">
    <property type="entry name" value="RES"/>
    <property type="match status" value="1"/>
</dbReference>
<proteinExistence type="predicted"/>
<dbReference type="InterPro" id="IPR014914">
    <property type="entry name" value="RES_dom"/>
</dbReference>
<accession>A0AB74UNC9</accession>
<organism evidence="2">
    <name type="scientific">Rhodanobacter sp. FW102-FHT14D07</name>
    <dbReference type="NCBI Taxonomy" id="3351462"/>
    <lineage>
        <taxon>Bacteria</taxon>
        <taxon>Pseudomonadati</taxon>
        <taxon>Pseudomonadota</taxon>
        <taxon>Gammaproteobacteria</taxon>
        <taxon>Lysobacterales</taxon>
        <taxon>Rhodanobacteraceae</taxon>
        <taxon>Rhodanobacter</taxon>
    </lineage>
</organism>
<protein>
    <submittedName>
        <fullName evidence="2">RES family NAD+ phosphorylase</fullName>
    </submittedName>
</protein>